<name>A0AAD6MPX4_9EURO</name>
<dbReference type="GO" id="GO:0007018">
    <property type="term" value="P:microtubule-based movement"/>
    <property type="evidence" value="ECO:0007669"/>
    <property type="project" value="InterPro"/>
</dbReference>
<evidence type="ECO:0000256" key="10">
    <source>
        <dbReference type="PROSITE-ProRule" id="PRU00283"/>
    </source>
</evidence>
<evidence type="ECO:0000256" key="7">
    <source>
        <dbReference type="ARBA" id="ARBA00023054"/>
    </source>
</evidence>
<dbReference type="GO" id="GO:0008017">
    <property type="term" value="F:microtubule binding"/>
    <property type="evidence" value="ECO:0007669"/>
    <property type="project" value="InterPro"/>
</dbReference>
<proteinExistence type="inferred from homology"/>
<feature type="region of interest" description="Disordered" evidence="13">
    <location>
        <begin position="1"/>
        <end position="137"/>
    </location>
</feature>
<feature type="compositionally biased region" description="Low complexity" evidence="13">
    <location>
        <begin position="81"/>
        <end position="101"/>
    </location>
</feature>
<dbReference type="FunFam" id="3.40.850.10:FF:000065">
    <property type="entry name" value="Kinesin-like protein"/>
    <property type="match status" value="1"/>
</dbReference>
<evidence type="ECO:0000256" key="13">
    <source>
        <dbReference type="SAM" id="MobiDB-lite"/>
    </source>
</evidence>
<dbReference type="GO" id="GO:0005524">
    <property type="term" value="F:ATP binding"/>
    <property type="evidence" value="ECO:0007669"/>
    <property type="project" value="UniProtKB-UniRule"/>
</dbReference>
<feature type="region of interest" description="Disordered" evidence="13">
    <location>
        <begin position="219"/>
        <end position="263"/>
    </location>
</feature>
<feature type="coiled-coil region" evidence="12">
    <location>
        <begin position="523"/>
        <end position="560"/>
    </location>
</feature>
<comment type="similarity">
    <text evidence="2">Belongs to the TRAFAC class myosin-kinesin ATPase superfamily. Kinesin family. KIN-14 subfamily.</text>
</comment>
<dbReference type="Gene3D" id="3.40.850.10">
    <property type="entry name" value="Kinesin motor domain"/>
    <property type="match status" value="1"/>
</dbReference>
<evidence type="ECO:0000256" key="3">
    <source>
        <dbReference type="ARBA" id="ARBA00022490"/>
    </source>
</evidence>
<evidence type="ECO:0000256" key="12">
    <source>
        <dbReference type="SAM" id="Coils"/>
    </source>
</evidence>
<protein>
    <recommendedName>
        <fullName evidence="11">Kinesin-like protein</fullName>
    </recommendedName>
</protein>
<feature type="binding site" evidence="10">
    <location>
        <begin position="653"/>
        <end position="660"/>
    </location>
    <ligand>
        <name>ATP</name>
        <dbReference type="ChEBI" id="CHEBI:30616"/>
    </ligand>
</feature>
<keyword evidence="5 10" id="KW-0547">Nucleotide-binding</keyword>
<dbReference type="PRINTS" id="PR00380">
    <property type="entry name" value="KINESINHEAVY"/>
</dbReference>
<dbReference type="InterPro" id="IPR036961">
    <property type="entry name" value="Kinesin_motor_dom_sf"/>
</dbReference>
<dbReference type="GO" id="GO:0090307">
    <property type="term" value="P:mitotic spindle assembly"/>
    <property type="evidence" value="ECO:0007669"/>
    <property type="project" value="UniProtKB-ARBA"/>
</dbReference>
<evidence type="ECO:0000256" key="9">
    <source>
        <dbReference type="ARBA" id="ARBA00023212"/>
    </source>
</evidence>
<sequence length="909" mass="100980">MEDENMAQSRPVTRSRIPQAGGLREMNSASANSRSGIMPPGTLVAKAVSPTRQRPMTSPEPKKQAPISRPASAASKVHARGNSLNSSTVSRSGSTTTRPTPNFSASTMSYGSRGMSGMPRAQTSFGTRRPNSLQRPAASLNTHVEDSAGSILGKRKGMRSSSFSYSPFSGPLGTLDNHSGHNGLRRSASVGVESDENVFDDDSSEASFVTAQPAHLEKNSANVPVKAAPRSRLPILTPSKPCRVPSPPPQKSPSKAPRPPKYLRKSTFLINPDYHADNEWNHESKEKDMTEIFQTFMLKMNQQGQEASGLKDAIDVYKSRNSHDTDKGAVADLERARDSLSETNVTQRVEMESIKNQLTLAQNSLETARREQDIAIDDLEGRHRIELATISHENKKEKEVLAVQHADEIRDLKRKFESEIEDEKAKRVRELGNLTTQSAMDVQKSQLELNNKERDITTLKRELDNMRADLERESKTVHDLRQNLDTATTNGVTLESTIRALKARIEFLEGGREEQSQAFERCNQEMMDALSETEKIKEKLRREETLRRKLHNQVQELKGNIRVFCRVRPSLNSEPATSIAPMQYPDESEDAKEINIMGPEEKSSLGIVSRKNNPFSFDRVFGPSSQNAEVFDEISQLVQSALDGYNVCIFCYGQTGSGKTHTMSSQDGMIPRAVHQIYETAQGLEEKGWRYTMEGNFVEVYNENLNDLLGNPDELDKKKHEIRHDMQRGKTFITDITTVKLDSPEMVSSILRNADANRSVAATKANERSSRSHSVFILKLTGENHVTGERSEGTLNLVDLAGSERLSHSQATGERLKETQNINRSLSSLGDVIAALGQGKDGGHIPYRNSKLTYLLQFSLGGNSKTLMFVMVSPLKAHLSETLTSLKFATKVHNTHIGTAKRQARVRDS</sequence>
<dbReference type="GO" id="GO:0008569">
    <property type="term" value="F:minus-end-directed microtubule motor activity"/>
    <property type="evidence" value="ECO:0007669"/>
    <property type="project" value="UniProtKB-ARBA"/>
</dbReference>
<evidence type="ECO:0000256" key="4">
    <source>
        <dbReference type="ARBA" id="ARBA00022701"/>
    </source>
</evidence>
<evidence type="ECO:0000313" key="16">
    <source>
        <dbReference type="Proteomes" id="UP001215712"/>
    </source>
</evidence>
<organism evidence="15 16">
    <name type="scientific">Penicillium malachiteum</name>
    <dbReference type="NCBI Taxonomy" id="1324776"/>
    <lineage>
        <taxon>Eukaryota</taxon>
        <taxon>Fungi</taxon>
        <taxon>Dikarya</taxon>
        <taxon>Ascomycota</taxon>
        <taxon>Pezizomycotina</taxon>
        <taxon>Eurotiomycetes</taxon>
        <taxon>Eurotiomycetidae</taxon>
        <taxon>Eurotiales</taxon>
        <taxon>Aspergillaceae</taxon>
        <taxon>Penicillium</taxon>
    </lineage>
</organism>
<comment type="subcellular location">
    <subcellularLocation>
        <location evidence="1">Cytoplasm</location>
        <location evidence="1">Cytoskeleton</location>
    </subcellularLocation>
</comment>
<accession>A0AAD6MPX4</accession>
<feature type="coiled-coil region" evidence="12">
    <location>
        <begin position="395"/>
        <end position="490"/>
    </location>
</feature>
<keyword evidence="8 10" id="KW-0505">Motor protein</keyword>
<reference evidence="15" key="2">
    <citation type="submission" date="2023-01" db="EMBL/GenBank/DDBJ databases">
        <authorList>
            <person name="Petersen C."/>
        </authorList>
    </citation>
    <scope>NUCLEOTIDE SEQUENCE</scope>
    <source>
        <strain evidence="15">IBT 17514</strain>
    </source>
</reference>
<evidence type="ECO:0000256" key="1">
    <source>
        <dbReference type="ARBA" id="ARBA00004245"/>
    </source>
</evidence>
<dbReference type="GO" id="GO:0005874">
    <property type="term" value="C:microtubule"/>
    <property type="evidence" value="ECO:0007669"/>
    <property type="project" value="UniProtKB-KW"/>
</dbReference>
<dbReference type="PROSITE" id="PS50067">
    <property type="entry name" value="KINESIN_MOTOR_2"/>
    <property type="match status" value="1"/>
</dbReference>
<evidence type="ECO:0000256" key="8">
    <source>
        <dbReference type="ARBA" id="ARBA00023175"/>
    </source>
</evidence>
<dbReference type="InterPro" id="IPR027417">
    <property type="entry name" value="P-loop_NTPase"/>
</dbReference>
<evidence type="ECO:0000256" key="11">
    <source>
        <dbReference type="RuleBase" id="RU000394"/>
    </source>
</evidence>
<comment type="caution">
    <text evidence="15">The sequence shown here is derived from an EMBL/GenBank/DDBJ whole genome shotgun (WGS) entry which is preliminary data.</text>
</comment>
<keyword evidence="4 11" id="KW-0493">Microtubule</keyword>
<gene>
    <name evidence="15" type="ORF">N7493_012036</name>
</gene>
<dbReference type="SUPFAM" id="SSF52540">
    <property type="entry name" value="P-loop containing nucleoside triphosphate hydrolases"/>
    <property type="match status" value="1"/>
</dbReference>
<dbReference type="InterPro" id="IPR001752">
    <property type="entry name" value="Kinesin_motor_dom"/>
</dbReference>
<feature type="compositionally biased region" description="Polar residues" evidence="13">
    <location>
        <begin position="121"/>
        <end position="137"/>
    </location>
</feature>
<evidence type="ECO:0000256" key="2">
    <source>
        <dbReference type="ARBA" id="ARBA00010899"/>
    </source>
</evidence>
<dbReference type="PROSITE" id="PS00411">
    <property type="entry name" value="KINESIN_MOTOR_1"/>
    <property type="match status" value="1"/>
</dbReference>
<dbReference type="InterPro" id="IPR027640">
    <property type="entry name" value="Kinesin-like_fam"/>
</dbReference>
<dbReference type="InterPro" id="IPR019821">
    <property type="entry name" value="Kinesin_motor_CS"/>
</dbReference>
<keyword evidence="9" id="KW-0206">Cytoskeleton</keyword>
<evidence type="ECO:0000256" key="6">
    <source>
        <dbReference type="ARBA" id="ARBA00022840"/>
    </source>
</evidence>
<evidence type="ECO:0000256" key="5">
    <source>
        <dbReference type="ARBA" id="ARBA00022741"/>
    </source>
</evidence>
<keyword evidence="3" id="KW-0963">Cytoplasm</keyword>
<reference evidence="15" key="1">
    <citation type="journal article" date="2023" name="IMA Fungus">
        <title>Comparative genomic study of the Penicillium genus elucidates a diverse pangenome and 15 lateral gene transfer events.</title>
        <authorList>
            <person name="Petersen C."/>
            <person name="Sorensen T."/>
            <person name="Nielsen M.R."/>
            <person name="Sondergaard T.E."/>
            <person name="Sorensen J.L."/>
            <person name="Fitzpatrick D.A."/>
            <person name="Frisvad J.C."/>
            <person name="Nielsen K.L."/>
        </authorList>
    </citation>
    <scope>NUCLEOTIDE SEQUENCE</scope>
    <source>
        <strain evidence="15">IBT 17514</strain>
    </source>
</reference>
<feature type="compositionally biased region" description="Pro residues" evidence="13">
    <location>
        <begin position="244"/>
        <end position="260"/>
    </location>
</feature>
<feature type="domain" description="Kinesin motor" evidence="14">
    <location>
        <begin position="560"/>
        <end position="895"/>
    </location>
</feature>
<keyword evidence="16" id="KW-1185">Reference proteome</keyword>
<dbReference type="Proteomes" id="UP001215712">
    <property type="component" value="Unassembled WGS sequence"/>
</dbReference>
<dbReference type="EMBL" id="JAQJAN010000024">
    <property type="protein sequence ID" value="KAJ5700990.1"/>
    <property type="molecule type" value="Genomic_DNA"/>
</dbReference>
<dbReference type="Pfam" id="PF00225">
    <property type="entry name" value="Kinesin"/>
    <property type="match status" value="1"/>
</dbReference>
<evidence type="ECO:0000313" key="15">
    <source>
        <dbReference type="EMBL" id="KAJ5700990.1"/>
    </source>
</evidence>
<feature type="compositionally biased region" description="Polar residues" evidence="13">
    <location>
        <begin position="1"/>
        <end position="12"/>
    </location>
</feature>
<dbReference type="CDD" id="cd01366">
    <property type="entry name" value="KISc_C_terminal"/>
    <property type="match status" value="1"/>
</dbReference>
<evidence type="ECO:0000259" key="14">
    <source>
        <dbReference type="PROSITE" id="PS50067"/>
    </source>
</evidence>
<dbReference type="AlphaFoldDB" id="A0AAD6MPX4"/>
<dbReference type="PANTHER" id="PTHR47972">
    <property type="entry name" value="KINESIN-LIKE PROTEIN KLP-3"/>
    <property type="match status" value="1"/>
</dbReference>
<keyword evidence="6 10" id="KW-0067">ATP-binding</keyword>
<dbReference type="PANTHER" id="PTHR47972:SF45">
    <property type="entry name" value="PROTEIN CLARET SEGREGATIONAL"/>
    <property type="match status" value="1"/>
</dbReference>
<dbReference type="SMART" id="SM00129">
    <property type="entry name" value="KISc"/>
    <property type="match status" value="1"/>
</dbReference>
<keyword evidence="7 12" id="KW-0175">Coiled coil</keyword>